<dbReference type="PANTHER" id="PTHR39087">
    <property type="entry name" value="UPF0104 MEMBRANE PROTEIN MJ1595"/>
    <property type="match status" value="1"/>
</dbReference>
<proteinExistence type="inferred from homology"/>
<comment type="similarity">
    <text evidence="2">Belongs to the UPF0104 family.</text>
</comment>
<name>A0A7T9I2A5_9ARCH</name>
<dbReference type="EMBL" id="CP064981">
    <property type="protein sequence ID" value="QQR93158.1"/>
    <property type="molecule type" value="Genomic_DNA"/>
</dbReference>
<feature type="transmembrane region" description="Helical" evidence="7">
    <location>
        <begin position="288"/>
        <end position="306"/>
    </location>
</feature>
<evidence type="ECO:0000256" key="4">
    <source>
        <dbReference type="ARBA" id="ARBA00022692"/>
    </source>
</evidence>
<dbReference type="PANTHER" id="PTHR39087:SF2">
    <property type="entry name" value="UPF0104 MEMBRANE PROTEIN MJ1595"/>
    <property type="match status" value="1"/>
</dbReference>
<evidence type="ECO:0000256" key="5">
    <source>
        <dbReference type="ARBA" id="ARBA00022989"/>
    </source>
</evidence>
<dbReference type="Proteomes" id="UP000596004">
    <property type="component" value="Chromosome"/>
</dbReference>
<feature type="transmembrane region" description="Helical" evidence="7">
    <location>
        <begin position="111"/>
        <end position="134"/>
    </location>
</feature>
<feature type="transmembrane region" description="Helical" evidence="7">
    <location>
        <begin position="204"/>
        <end position="226"/>
    </location>
</feature>
<keyword evidence="3" id="KW-1003">Cell membrane</keyword>
<evidence type="ECO:0000256" key="1">
    <source>
        <dbReference type="ARBA" id="ARBA00004651"/>
    </source>
</evidence>
<organism evidence="8">
    <name type="scientific">Candidatus Iainarchaeum sp</name>
    <dbReference type="NCBI Taxonomy" id="3101447"/>
    <lineage>
        <taxon>Archaea</taxon>
        <taxon>Candidatus Iainarchaeota</taxon>
        <taxon>Candidatus Iainarchaeia</taxon>
        <taxon>Candidatus Iainarchaeales</taxon>
        <taxon>Candidatus Iainarchaeaceae</taxon>
        <taxon>Candidatus Iainarchaeum</taxon>
    </lineage>
</organism>
<dbReference type="Pfam" id="PF03706">
    <property type="entry name" value="LPG_synthase_TM"/>
    <property type="match status" value="1"/>
</dbReference>
<evidence type="ECO:0000256" key="6">
    <source>
        <dbReference type="ARBA" id="ARBA00023136"/>
    </source>
</evidence>
<feature type="transmembrane region" description="Helical" evidence="7">
    <location>
        <begin position="43"/>
        <end position="63"/>
    </location>
</feature>
<dbReference type="NCBIfam" id="TIGR00374">
    <property type="entry name" value="flippase-like domain"/>
    <property type="match status" value="1"/>
</dbReference>
<evidence type="ECO:0000256" key="7">
    <source>
        <dbReference type="SAM" id="Phobius"/>
    </source>
</evidence>
<dbReference type="InterPro" id="IPR022791">
    <property type="entry name" value="L-PG_synthase/AglD"/>
</dbReference>
<dbReference type="GO" id="GO:0005886">
    <property type="term" value="C:plasma membrane"/>
    <property type="evidence" value="ECO:0007669"/>
    <property type="project" value="UniProtKB-SubCell"/>
</dbReference>
<evidence type="ECO:0000256" key="2">
    <source>
        <dbReference type="ARBA" id="ARBA00011061"/>
    </source>
</evidence>
<keyword evidence="5 7" id="KW-1133">Transmembrane helix</keyword>
<feature type="transmembrane region" description="Helical" evidence="7">
    <location>
        <begin position="232"/>
        <end position="251"/>
    </location>
</feature>
<keyword evidence="4 7" id="KW-0812">Transmembrane</keyword>
<feature type="transmembrane region" description="Helical" evidence="7">
    <location>
        <begin position="146"/>
        <end position="167"/>
    </location>
</feature>
<keyword evidence="6 7" id="KW-0472">Membrane</keyword>
<sequence>MMERAPKLMAAVSLLLVIIITLWVGPATIFHQLSLIGAGTLTQVFVLSIFIILLNALAVWCLLKIFGPTPFLKYLQYYFASWSLGSLFPARIGDFSLAMFHRQLGTTHKKIILAVFADKLITLILVLVLVGVGLQELLVITPGLTSILWVSTGITIGIIVFLVALFLSPHIQDIVKKFLPERFAHALGELGENSVQLARNSEMLLANLIIALARLLLQGLIVWLLLAAQGVSISLLITTMLIAFASLSVFVPFTLGGVGVRESFIIVLFGLIGVSASTIAVSAFVQLIFHYLLVVILGVFFGKQFIKKNS</sequence>
<evidence type="ECO:0000256" key="3">
    <source>
        <dbReference type="ARBA" id="ARBA00022475"/>
    </source>
</evidence>
<protein>
    <submittedName>
        <fullName evidence="8">Flippase-like domain-containing protein</fullName>
    </submittedName>
</protein>
<evidence type="ECO:0000313" key="8">
    <source>
        <dbReference type="EMBL" id="QQR93158.1"/>
    </source>
</evidence>
<comment type="subcellular location">
    <subcellularLocation>
        <location evidence="1">Cell membrane</location>
        <topology evidence="1">Multi-pass membrane protein</topology>
    </subcellularLocation>
</comment>
<dbReference type="AlphaFoldDB" id="A0A7T9I2A5"/>
<accession>A0A7T9I2A5</accession>
<gene>
    <name evidence="8" type="ORF">IPJ89_02885</name>
</gene>
<feature type="transmembrane region" description="Helical" evidence="7">
    <location>
        <begin position="263"/>
        <end position="282"/>
    </location>
</feature>
<reference evidence="8" key="1">
    <citation type="submission" date="2020-11" db="EMBL/GenBank/DDBJ databases">
        <title>Connecting structure to function with the recovery of over 1000 high-quality activated sludge metagenome-assembled genomes encoding full-length rRNA genes using long-read sequencing.</title>
        <authorList>
            <person name="Singleton C.M."/>
            <person name="Petriglieri F."/>
            <person name="Kristensen J.M."/>
            <person name="Kirkegaard R.H."/>
            <person name="Michaelsen T.Y."/>
            <person name="Andersen M.H."/>
            <person name="Karst S.M."/>
            <person name="Dueholm M.S."/>
            <person name="Nielsen P.H."/>
            <person name="Albertsen M."/>
        </authorList>
    </citation>
    <scope>NUCLEOTIDE SEQUENCE</scope>
    <source>
        <strain evidence="8">Fred_18-Q3-R57-64_BAT3C.431</strain>
    </source>
</reference>